<proteinExistence type="predicted"/>
<organism evidence="2 3">
    <name type="scientific">Pontibacter silvestris</name>
    <dbReference type="NCBI Taxonomy" id="2305183"/>
    <lineage>
        <taxon>Bacteria</taxon>
        <taxon>Pseudomonadati</taxon>
        <taxon>Bacteroidota</taxon>
        <taxon>Cytophagia</taxon>
        <taxon>Cytophagales</taxon>
        <taxon>Hymenobacteraceae</taxon>
        <taxon>Pontibacter</taxon>
    </lineage>
</organism>
<dbReference type="Pfam" id="PF04851">
    <property type="entry name" value="ResIII"/>
    <property type="match status" value="1"/>
</dbReference>
<dbReference type="RefSeq" id="WP_229962859.1">
    <property type="nucleotide sequence ID" value="NZ_JAJJWI010000036.1"/>
</dbReference>
<keyword evidence="2" id="KW-0547">Nucleotide-binding</keyword>
<dbReference type="SMART" id="SM00487">
    <property type="entry name" value="DEXDc"/>
    <property type="match status" value="1"/>
</dbReference>
<keyword evidence="2" id="KW-0347">Helicase</keyword>
<evidence type="ECO:0000313" key="2">
    <source>
        <dbReference type="EMBL" id="MFD2068131.1"/>
    </source>
</evidence>
<keyword evidence="2" id="KW-0067">ATP-binding</keyword>
<gene>
    <name evidence="2" type="ORF">ACFSKU_14655</name>
</gene>
<dbReference type="InterPro" id="IPR014001">
    <property type="entry name" value="Helicase_ATP-bd"/>
</dbReference>
<dbReference type="GO" id="GO:0004386">
    <property type="term" value="F:helicase activity"/>
    <property type="evidence" value="ECO:0007669"/>
    <property type="project" value="UniProtKB-KW"/>
</dbReference>
<evidence type="ECO:0000313" key="3">
    <source>
        <dbReference type="Proteomes" id="UP001597369"/>
    </source>
</evidence>
<dbReference type="PROSITE" id="PS51194">
    <property type="entry name" value="HELICASE_CTER"/>
    <property type="match status" value="1"/>
</dbReference>
<dbReference type="InterPro" id="IPR027417">
    <property type="entry name" value="P-loop_NTPase"/>
</dbReference>
<keyword evidence="3" id="KW-1185">Reference proteome</keyword>
<dbReference type="SUPFAM" id="SSF52540">
    <property type="entry name" value="P-loop containing nucleoside triphosphate hydrolases"/>
    <property type="match status" value="2"/>
</dbReference>
<feature type="domain" description="Helicase C-terminal" evidence="1">
    <location>
        <begin position="839"/>
        <end position="1040"/>
    </location>
</feature>
<protein>
    <submittedName>
        <fullName evidence="2">DEAD/DEAH box helicase family protein</fullName>
    </submittedName>
</protein>
<dbReference type="InterPro" id="IPR001650">
    <property type="entry name" value="Helicase_C-like"/>
</dbReference>
<sequence length="1128" mass="130514">MMEAQEYIDKTILSLRDFQQETVNYILEQFFGQGKNKILIADEVGLGKTIVSKGVVAKMFERHLETYGPLKDFGVIYICSNQAIAKQNIGKLNFFSGEEAENIVDYSTEDDRITALAYEPKAITSRFKIRIKAFTPATSFDQNSTAGRSDERVLLFRLLFDHPELRGKTNSLKWFLKGTRRMNESNWDKVIEDAKLVEKGKHQKHFHLGTYRQIRQGIKNKFNKKLEKKLPLKDYKQIYDALGLNTPCSLIQVIAAICSKRITSINYYEKSKIFWPLISFLRLKLSECCKDYLIADLFILDEFQRYNQLLNTQETENPGVELARQILNNTEARVLLLSATPFKPYTNDFDELHGESHFKEFDKVLKFLLQDESTSFWSEFDENRKRFFNYIRHPEKIKESSSELALTKQAIESTYHSVIARTERMIVSKEKDAMINSTVKHLEIKKEDIKDFVAFDQIIQMLNSKHDSRLPIPIEYSKSSPYPLSFLANYQHKKKLEQHYNSDAALQKVVKATKDAWLDLKVIRNYQPLFPKKSNSIPNPKARLLVEETIGDDGWKYLWIPPSIPYYPFGGMFRKAKGYTKSLIFSSWKMVPRMISTVVSYEAERLSVGKYIEQNKSKHTSYFDKRRYPFPLLNFKTSKETDELLSMNNFLLNYPSAFLSSLYDPQSNLWENKSVAAIKNHLKQEIKRSLLQLNIMRIGKEGGDWQKWSWYSLFLLDKYHADVDLMKDWLASHQDTVDIDSNDPDEKGGTAKTIYLQEVTQILSGGSAPNVSRLTIIQLDNICEFLADLCLGSPAVCSVRALNKLFNERNSSTFSNSYLVAAGFISLYNKPESIAIIQSTKEDVDYYRKVLVYNIDANIQSMLDEYFYLLKDSNSISTATELAKIVSEILSIRPSLLDVSTISNLGKVKDKEKNRIRTHFALDFGEQKLSSAKANRQINIREAFNSPFRPFVLASTSIGQEGLDFHFYCKKIIHWNLPGNPIDFEQREGRIHRYKGHVIRLNIVEKYLSKLKEQPIQAGLVWDTLLDIASEIEKPLADFHCDLVPCWHVEPVNGITIDRIVPLYPFSKDIDKFYNMLKVLAYYRFTFGQPRQEELIQVIQNFDDPAAIQELMINLSPICNKKIVTQLC</sequence>
<keyword evidence="2" id="KW-0378">Hydrolase</keyword>
<evidence type="ECO:0000259" key="1">
    <source>
        <dbReference type="PROSITE" id="PS51194"/>
    </source>
</evidence>
<dbReference type="Gene3D" id="3.40.50.300">
    <property type="entry name" value="P-loop containing nucleotide triphosphate hydrolases"/>
    <property type="match status" value="2"/>
</dbReference>
<reference evidence="3" key="1">
    <citation type="journal article" date="2019" name="Int. J. Syst. Evol. Microbiol.">
        <title>The Global Catalogue of Microorganisms (GCM) 10K type strain sequencing project: providing services to taxonomists for standard genome sequencing and annotation.</title>
        <authorList>
            <consortium name="The Broad Institute Genomics Platform"/>
            <consortium name="The Broad Institute Genome Sequencing Center for Infectious Disease"/>
            <person name="Wu L."/>
            <person name="Ma J."/>
        </authorList>
    </citation>
    <scope>NUCLEOTIDE SEQUENCE [LARGE SCALE GENOMIC DNA]</scope>
    <source>
        <strain evidence="3">JCM 16545</strain>
    </source>
</reference>
<comment type="caution">
    <text evidence="2">The sequence shown here is derived from an EMBL/GenBank/DDBJ whole genome shotgun (WGS) entry which is preliminary data.</text>
</comment>
<dbReference type="Pfam" id="PF00271">
    <property type="entry name" value="Helicase_C"/>
    <property type="match status" value="1"/>
</dbReference>
<dbReference type="EMBL" id="JBHUHV010000043">
    <property type="protein sequence ID" value="MFD2068131.1"/>
    <property type="molecule type" value="Genomic_DNA"/>
</dbReference>
<accession>A0ABW4X0N6</accession>
<dbReference type="Proteomes" id="UP001597369">
    <property type="component" value="Unassembled WGS sequence"/>
</dbReference>
<name>A0ABW4X0N6_9BACT</name>
<dbReference type="InterPro" id="IPR006935">
    <property type="entry name" value="Helicase/UvrB_N"/>
</dbReference>